<name>A0A150S0B3_SORCE</name>
<evidence type="ECO:0000313" key="1">
    <source>
        <dbReference type="EMBL" id="KYF85871.1"/>
    </source>
</evidence>
<dbReference type="EMBL" id="JEMC01002625">
    <property type="protein sequence ID" value="KYF85871.1"/>
    <property type="molecule type" value="Genomic_DNA"/>
</dbReference>
<proteinExistence type="predicted"/>
<dbReference type="AlphaFoldDB" id="A0A150S0B3"/>
<sequence>MRTTWIGMGLVVSALLVWGCGGEAALGEACEDEGADGECEDGAVCGKPDDSAALECLKVCVEQADCPADQECNGISGSSLKGCRP</sequence>
<gene>
    <name evidence="1" type="ORF">BE18_01775</name>
</gene>
<protein>
    <submittedName>
        <fullName evidence="1">Uncharacterized protein</fullName>
    </submittedName>
</protein>
<accession>A0A150S0B3</accession>
<organism evidence="1 2">
    <name type="scientific">Sorangium cellulosum</name>
    <name type="common">Polyangium cellulosum</name>
    <dbReference type="NCBI Taxonomy" id="56"/>
    <lineage>
        <taxon>Bacteria</taxon>
        <taxon>Pseudomonadati</taxon>
        <taxon>Myxococcota</taxon>
        <taxon>Polyangia</taxon>
        <taxon>Polyangiales</taxon>
        <taxon>Polyangiaceae</taxon>
        <taxon>Sorangium</taxon>
    </lineage>
</organism>
<comment type="caution">
    <text evidence="1">The sequence shown here is derived from an EMBL/GenBank/DDBJ whole genome shotgun (WGS) entry which is preliminary data.</text>
</comment>
<dbReference type="Proteomes" id="UP000075515">
    <property type="component" value="Unassembled WGS sequence"/>
</dbReference>
<evidence type="ECO:0000313" key="2">
    <source>
        <dbReference type="Proteomes" id="UP000075515"/>
    </source>
</evidence>
<reference evidence="1 2" key="1">
    <citation type="submission" date="2014-02" db="EMBL/GenBank/DDBJ databases">
        <title>The small core and large imbalanced accessory genome model reveals a collaborative survival strategy of Sorangium cellulosum strains in nature.</title>
        <authorList>
            <person name="Han K."/>
            <person name="Peng R."/>
            <person name="Blom J."/>
            <person name="Li Y.-Z."/>
        </authorList>
    </citation>
    <scope>NUCLEOTIDE SEQUENCE [LARGE SCALE GENOMIC DNA]</scope>
    <source>
        <strain evidence="1 2">So0149</strain>
    </source>
</reference>
<feature type="non-terminal residue" evidence="1">
    <location>
        <position position="85"/>
    </location>
</feature>